<dbReference type="InterPro" id="IPR058240">
    <property type="entry name" value="rSAM_sf"/>
</dbReference>
<proteinExistence type="predicted"/>
<dbReference type="EMBL" id="DTFI01000022">
    <property type="protein sequence ID" value="HGI42924.1"/>
    <property type="molecule type" value="Genomic_DNA"/>
</dbReference>
<evidence type="ECO:0000313" key="2">
    <source>
        <dbReference type="EMBL" id="HGI42924.1"/>
    </source>
</evidence>
<reference evidence="2" key="1">
    <citation type="journal article" date="2020" name="mSystems">
        <title>Genome- and Community-Level Interaction Insights into Carbon Utilization and Element Cycling Functions of Hydrothermarchaeota in Hydrothermal Sediment.</title>
        <authorList>
            <person name="Zhou Z."/>
            <person name="Liu Y."/>
            <person name="Xu W."/>
            <person name="Pan J."/>
            <person name="Luo Z.H."/>
            <person name="Li M."/>
        </authorList>
    </citation>
    <scope>NUCLEOTIDE SEQUENCE [LARGE SCALE GENOMIC DNA]</scope>
    <source>
        <strain evidence="2">SpSt-735</strain>
    </source>
</reference>
<dbReference type="CDD" id="cd01335">
    <property type="entry name" value="Radical_SAM"/>
    <property type="match status" value="1"/>
</dbReference>
<dbReference type="GO" id="GO:0003824">
    <property type="term" value="F:catalytic activity"/>
    <property type="evidence" value="ECO:0007669"/>
    <property type="project" value="InterPro"/>
</dbReference>
<dbReference type="Gene3D" id="3.80.30.20">
    <property type="entry name" value="tm_1862 like domain"/>
    <property type="match status" value="1"/>
</dbReference>
<dbReference type="InterPro" id="IPR006638">
    <property type="entry name" value="Elp3/MiaA/NifB-like_rSAM"/>
</dbReference>
<dbReference type="SFLD" id="SFLDS00029">
    <property type="entry name" value="Radical_SAM"/>
    <property type="match status" value="1"/>
</dbReference>
<dbReference type="InterPro" id="IPR023404">
    <property type="entry name" value="rSAM_horseshoe"/>
</dbReference>
<dbReference type="PANTHER" id="PTHR42731:SF4">
    <property type="entry name" value="RADICAL SAM DOMAIN PROTEIN"/>
    <property type="match status" value="1"/>
</dbReference>
<dbReference type="PANTHER" id="PTHR42731">
    <property type="entry name" value="SLL1084 PROTEIN"/>
    <property type="match status" value="1"/>
</dbReference>
<organism evidence="2">
    <name type="scientific">Thermofilum pendens</name>
    <dbReference type="NCBI Taxonomy" id="2269"/>
    <lineage>
        <taxon>Archaea</taxon>
        <taxon>Thermoproteota</taxon>
        <taxon>Thermoprotei</taxon>
        <taxon>Thermofilales</taxon>
        <taxon>Thermofilaceae</taxon>
        <taxon>Thermofilum</taxon>
    </lineage>
</organism>
<dbReference type="SUPFAM" id="SSF102114">
    <property type="entry name" value="Radical SAM enzymes"/>
    <property type="match status" value="1"/>
</dbReference>
<feature type="domain" description="Radical SAM core" evidence="1">
    <location>
        <begin position="199"/>
        <end position="444"/>
    </location>
</feature>
<dbReference type="GO" id="GO:0051536">
    <property type="term" value="F:iron-sulfur cluster binding"/>
    <property type="evidence" value="ECO:0007669"/>
    <property type="project" value="InterPro"/>
</dbReference>
<dbReference type="Pfam" id="PF04055">
    <property type="entry name" value="Radical_SAM"/>
    <property type="match status" value="1"/>
</dbReference>
<name>A0A7C4F813_THEPE</name>
<dbReference type="PROSITE" id="PS51918">
    <property type="entry name" value="RADICAL_SAM"/>
    <property type="match status" value="1"/>
</dbReference>
<sequence>MTDHHGKEFIGFFTTAPPVGLPERVWMWLSAPKPKVDRLGKPVQAPYGLRKIEAKLLEAGVSAAIVDPDHLGSHLKRAKVLMVGHHDYFAMNSPSVVWWAVTGREPVNRRSFLRLMRRPEIREAKRRGLKIIAGGPAAWQWLWNTDYWREFGVDTVVDGEAERVIVDLVNRALSGEELPAYVYVGYGDAPTVDEIPVIRGASVNGFVEVMRGCPRRCRFCPVTLRPVRYYPLEKIEQEMHVNAAAGLKHGVLHAEDILLYGARGLEPNPDALLRLHSLAKKYYRTVAWSHVTLAGVKYAQEKYRLITRIAEILYDDHQDWLGVQVGLETGSVRLAKLIMPGKAAPYPVEKWHEVVEDALSIMHEHRIVPALTLILGIPQESEEDLQQTLELLDRIKGYRSLVVPMFFVPLGYMKDKRAFLMDRLTQLHAEVMRKCMWHTLNWGKEIVFKMYLRGPGKLPMKLVMRAFFAYVERKAKEIEGWLGSSGLAELQRAAEERRAALATAIYRD</sequence>
<dbReference type="InterPro" id="IPR007197">
    <property type="entry name" value="rSAM"/>
</dbReference>
<accession>A0A7C4F813</accession>
<gene>
    <name evidence="2" type="ORF">ENV17_00865</name>
</gene>
<protein>
    <submittedName>
        <fullName evidence="2">B12-binding domain-containing radical SAM protein</fullName>
    </submittedName>
</protein>
<dbReference type="AlphaFoldDB" id="A0A7C4F813"/>
<evidence type="ECO:0000259" key="1">
    <source>
        <dbReference type="PROSITE" id="PS51918"/>
    </source>
</evidence>
<dbReference type="SFLD" id="SFLDG01082">
    <property type="entry name" value="B12-binding_domain_containing"/>
    <property type="match status" value="1"/>
</dbReference>
<dbReference type="SMART" id="SM00729">
    <property type="entry name" value="Elp3"/>
    <property type="match status" value="1"/>
</dbReference>
<comment type="caution">
    <text evidence="2">The sequence shown here is derived from an EMBL/GenBank/DDBJ whole genome shotgun (WGS) entry which is preliminary data.</text>
</comment>